<name>A0A2Z7BT66_9LAMI</name>
<dbReference type="EMBL" id="KV002608">
    <property type="protein sequence ID" value="KZV37584.1"/>
    <property type="molecule type" value="Genomic_DNA"/>
</dbReference>
<feature type="compositionally biased region" description="Polar residues" evidence="1">
    <location>
        <begin position="96"/>
        <end position="115"/>
    </location>
</feature>
<gene>
    <name evidence="2" type="ORF">F511_42642</name>
</gene>
<sequence>MLDFTSSLPLISGLSRLSDDIGFSARPLSRLIATQRYYLNISHEDKDTTPTALASLLPHQITTNSTKAAQSTTLLKPAQPNYNSTGITSTEQSWELPTHPAQTDPSNTITSSTKHLSTRPDLTPLRYTSSRPPNDVAQESRTAQNIHTDQLLDPIRSRHVERSCSDYYQPTSKLISLNDVARFQLARIHLTGLQQNHESGRSTKYHSLAHLFIHIHCIVNESQTQYKIKSHPSTTTLNSVYVVSHTVAAYVHLWSLGVLAAAGCGIGSVHAMCRSNLLVEPSEEEEGET</sequence>
<evidence type="ECO:0000313" key="3">
    <source>
        <dbReference type="Proteomes" id="UP000250235"/>
    </source>
</evidence>
<feature type="compositionally biased region" description="Polar residues" evidence="1">
    <location>
        <begin position="126"/>
        <end position="143"/>
    </location>
</feature>
<accession>A0A2Z7BT66</accession>
<evidence type="ECO:0000313" key="2">
    <source>
        <dbReference type="EMBL" id="KZV37584.1"/>
    </source>
</evidence>
<evidence type="ECO:0000256" key="1">
    <source>
        <dbReference type="SAM" id="MobiDB-lite"/>
    </source>
</evidence>
<organism evidence="2 3">
    <name type="scientific">Dorcoceras hygrometricum</name>
    <dbReference type="NCBI Taxonomy" id="472368"/>
    <lineage>
        <taxon>Eukaryota</taxon>
        <taxon>Viridiplantae</taxon>
        <taxon>Streptophyta</taxon>
        <taxon>Embryophyta</taxon>
        <taxon>Tracheophyta</taxon>
        <taxon>Spermatophyta</taxon>
        <taxon>Magnoliopsida</taxon>
        <taxon>eudicotyledons</taxon>
        <taxon>Gunneridae</taxon>
        <taxon>Pentapetalae</taxon>
        <taxon>asterids</taxon>
        <taxon>lamiids</taxon>
        <taxon>Lamiales</taxon>
        <taxon>Gesneriaceae</taxon>
        <taxon>Didymocarpoideae</taxon>
        <taxon>Trichosporeae</taxon>
        <taxon>Loxocarpinae</taxon>
        <taxon>Dorcoceras</taxon>
    </lineage>
</organism>
<reference evidence="2 3" key="1">
    <citation type="journal article" date="2015" name="Proc. Natl. Acad. Sci. U.S.A.">
        <title>The resurrection genome of Boea hygrometrica: A blueprint for survival of dehydration.</title>
        <authorList>
            <person name="Xiao L."/>
            <person name="Yang G."/>
            <person name="Zhang L."/>
            <person name="Yang X."/>
            <person name="Zhao S."/>
            <person name="Ji Z."/>
            <person name="Zhou Q."/>
            <person name="Hu M."/>
            <person name="Wang Y."/>
            <person name="Chen M."/>
            <person name="Xu Y."/>
            <person name="Jin H."/>
            <person name="Xiao X."/>
            <person name="Hu G."/>
            <person name="Bao F."/>
            <person name="Hu Y."/>
            <person name="Wan P."/>
            <person name="Li L."/>
            <person name="Deng X."/>
            <person name="Kuang T."/>
            <person name="Xiang C."/>
            <person name="Zhu J.K."/>
            <person name="Oliver M.J."/>
            <person name="He Y."/>
        </authorList>
    </citation>
    <scope>NUCLEOTIDE SEQUENCE [LARGE SCALE GENOMIC DNA]</scope>
    <source>
        <strain evidence="3">cv. XS01</strain>
    </source>
</reference>
<dbReference type="Proteomes" id="UP000250235">
    <property type="component" value="Unassembled WGS sequence"/>
</dbReference>
<dbReference type="AlphaFoldDB" id="A0A2Z7BT66"/>
<proteinExistence type="predicted"/>
<protein>
    <submittedName>
        <fullName evidence="2">Uncharacterized protein</fullName>
    </submittedName>
</protein>
<keyword evidence="3" id="KW-1185">Reference proteome</keyword>
<feature type="region of interest" description="Disordered" evidence="1">
    <location>
        <begin position="96"/>
        <end position="143"/>
    </location>
</feature>